<name>A0A6B3N8F2_9CYAN</name>
<sequence length="213" mass="24270">MVQTIQAKDITLRDLITNFGLHLVDNDQFFREWQDDLPQINSTDKQLLDKVRAGYINLLNYPPLLEDVVRMAVLDPILFIADFYLFPFCVKSENTIDIVSEDEGTIIKGKIDTLVLKDQFWVMVIESKKASFSVEEGLAQILAYMLGNPHPKKPSFGMITTGGSFIFLKLVKNQTTQYATSKLFATRNRGDLYSVMSILKRLSQLTINIDNPQ</sequence>
<dbReference type="AlphaFoldDB" id="A0A6B3N8F2"/>
<keyword evidence="1" id="KW-0255">Endonuclease</keyword>
<evidence type="ECO:0000313" key="1">
    <source>
        <dbReference type="EMBL" id="NER26892.1"/>
    </source>
</evidence>
<keyword evidence="1" id="KW-0378">Hydrolase</keyword>
<dbReference type="GO" id="GO:0004519">
    <property type="term" value="F:endonuclease activity"/>
    <property type="evidence" value="ECO:0007669"/>
    <property type="project" value="UniProtKB-KW"/>
</dbReference>
<proteinExistence type="predicted"/>
<dbReference type="EMBL" id="JAAHFQ010000056">
    <property type="protein sequence ID" value="NER26892.1"/>
    <property type="molecule type" value="Genomic_DNA"/>
</dbReference>
<keyword evidence="1" id="KW-0540">Nuclease</keyword>
<accession>A0A6B3N8F2</accession>
<reference evidence="1" key="1">
    <citation type="submission" date="2019-11" db="EMBL/GenBank/DDBJ databases">
        <title>Genomic insights into an expanded diversity of filamentous marine cyanobacteria reveals the extraordinary biosynthetic potential of Moorea and Okeania.</title>
        <authorList>
            <person name="Ferreira Leao T."/>
            <person name="Wang M."/>
            <person name="Moss N."/>
            <person name="Da Silva R."/>
            <person name="Sanders J."/>
            <person name="Nurk S."/>
            <person name="Gurevich A."/>
            <person name="Humphrey G."/>
            <person name="Reher R."/>
            <person name="Zhu Q."/>
            <person name="Belda-Ferre P."/>
            <person name="Glukhov E."/>
            <person name="Rex R."/>
            <person name="Dorrestein P.C."/>
            <person name="Knight R."/>
            <person name="Pevzner P."/>
            <person name="Gerwick W.H."/>
            <person name="Gerwick L."/>
        </authorList>
    </citation>
    <scope>NUCLEOTIDE SEQUENCE</scope>
    <source>
        <strain evidence="1">SIO1C4</strain>
    </source>
</reference>
<organism evidence="1">
    <name type="scientific">Symploca sp. SIO1C4</name>
    <dbReference type="NCBI Taxonomy" id="2607765"/>
    <lineage>
        <taxon>Bacteria</taxon>
        <taxon>Bacillati</taxon>
        <taxon>Cyanobacteriota</taxon>
        <taxon>Cyanophyceae</taxon>
        <taxon>Coleofasciculales</taxon>
        <taxon>Coleofasciculaceae</taxon>
        <taxon>Symploca</taxon>
    </lineage>
</organism>
<comment type="caution">
    <text evidence="1">The sequence shown here is derived from an EMBL/GenBank/DDBJ whole genome shotgun (WGS) entry which is preliminary data.</text>
</comment>
<gene>
    <name evidence="1" type="ORF">F6J89_04490</name>
</gene>
<protein>
    <submittedName>
        <fullName evidence="1">Restriction endonuclease subunit R</fullName>
    </submittedName>
</protein>